<keyword evidence="5" id="KW-1185">Reference proteome</keyword>
<dbReference type="InterPro" id="IPR018228">
    <property type="entry name" value="DNase_TatD-rel_CS"/>
</dbReference>
<dbReference type="PIRSF" id="PIRSF005902">
    <property type="entry name" value="DNase_TatD"/>
    <property type="match status" value="1"/>
</dbReference>
<dbReference type="NCBIfam" id="TIGR00010">
    <property type="entry name" value="YchF/TatD family DNA exonuclease"/>
    <property type="match status" value="1"/>
</dbReference>
<evidence type="ECO:0000313" key="4">
    <source>
        <dbReference type="EMBL" id="KRM51576.1"/>
    </source>
</evidence>
<dbReference type="InterPro" id="IPR001130">
    <property type="entry name" value="TatD-like"/>
</dbReference>
<dbReference type="GO" id="GO:0046872">
    <property type="term" value="F:metal ion binding"/>
    <property type="evidence" value="ECO:0007669"/>
    <property type="project" value="UniProtKB-KW"/>
</dbReference>
<evidence type="ECO:0000256" key="2">
    <source>
        <dbReference type="ARBA" id="ARBA00022801"/>
    </source>
</evidence>
<dbReference type="PATRIC" id="fig|1423820.4.peg.1412"/>
<feature type="binding site" evidence="3">
    <location>
        <position position="128"/>
    </location>
    <ligand>
        <name>a divalent metal cation</name>
        <dbReference type="ChEBI" id="CHEBI:60240"/>
        <label>2</label>
    </ligand>
</feature>
<gene>
    <name evidence="4" type="ORF">FC64_GL001386</name>
</gene>
<dbReference type="SUPFAM" id="SSF51556">
    <property type="entry name" value="Metallo-dependent hydrolases"/>
    <property type="match status" value="1"/>
</dbReference>
<organism evidence="4 5">
    <name type="scientific">Ligilactobacillus araffinosus DSM 20653</name>
    <dbReference type="NCBI Taxonomy" id="1423820"/>
    <lineage>
        <taxon>Bacteria</taxon>
        <taxon>Bacillati</taxon>
        <taxon>Bacillota</taxon>
        <taxon>Bacilli</taxon>
        <taxon>Lactobacillales</taxon>
        <taxon>Lactobacillaceae</taxon>
        <taxon>Ligilactobacillus</taxon>
    </lineage>
</organism>
<proteinExistence type="predicted"/>
<dbReference type="GO" id="GO:0005829">
    <property type="term" value="C:cytosol"/>
    <property type="evidence" value="ECO:0007669"/>
    <property type="project" value="TreeGrafter"/>
</dbReference>
<accession>A0A0R1Z9H5</accession>
<dbReference type="GO" id="GO:0016788">
    <property type="term" value="F:hydrolase activity, acting on ester bonds"/>
    <property type="evidence" value="ECO:0007669"/>
    <property type="project" value="InterPro"/>
</dbReference>
<evidence type="ECO:0000256" key="1">
    <source>
        <dbReference type="ARBA" id="ARBA00022723"/>
    </source>
</evidence>
<feature type="binding site" evidence="3">
    <location>
        <position position="8"/>
    </location>
    <ligand>
        <name>a divalent metal cation</name>
        <dbReference type="ChEBI" id="CHEBI:60240"/>
        <label>1</label>
    </ligand>
</feature>
<dbReference type="STRING" id="1423820.FC64_GL001386"/>
<feature type="binding site" evidence="3">
    <location>
        <position position="10"/>
    </location>
    <ligand>
        <name>a divalent metal cation</name>
        <dbReference type="ChEBI" id="CHEBI:60240"/>
        <label>1</label>
    </ligand>
</feature>
<dbReference type="PANTHER" id="PTHR46124:SF2">
    <property type="entry name" value="D-AMINOACYL-TRNA DEACYLASE"/>
    <property type="match status" value="1"/>
</dbReference>
<feature type="binding site" evidence="3">
    <location>
        <position position="203"/>
    </location>
    <ligand>
        <name>a divalent metal cation</name>
        <dbReference type="ChEBI" id="CHEBI:60240"/>
        <label>1</label>
    </ligand>
</feature>
<feature type="binding site" evidence="3">
    <location>
        <position position="153"/>
    </location>
    <ligand>
        <name>a divalent metal cation</name>
        <dbReference type="ChEBI" id="CHEBI:60240"/>
        <label>2</label>
    </ligand>
</feature>
<dbReference type="PANTHER" id="PTHR46124">
    <property type="entry name" value="D-AMINOACYL-TRNA DEACYLASE"/>
    <property type="match status" value="1"/>
</dbReference>
<dbReference type="AlphaFoldDB" id="A0A0R1Z9H5"/>
<dbReference type="Pfam" id="PF01026">
    <property type="entry name" value="TatD_DNase"/>
    <property type="match status" value="1"/>
</dbReference>
<dbReference type="FunFam" id="3.20.20.140:FF:000005">
    <property type="entry name" value="TatD family hydrolase"/>
    <property type="match status" value="1"/>
</dbReference>
<dbReference type="Proteomes" id="UP000051291">
    <property type="component" value="Unassembled WGS sequence"/>
</dbReference>
<sequence>MISIFDSHTHINSQEFNDDIPDVIDRAKALNVDSMLVLGYDGESADKMVKLINRYPNIYGAVGIHPEDAAKYADFEEQLRVYMIEPKVKAVGEIGLDYHCDVDHDLQKEIFKKQIKLAHEFHLPISVHNRDAFEDTYDVIKETDGTKYGGIMHSFNGDVQWAQQFLELGMDLSFSGVVTYDNAKEVQEAAKYVPADRMLVETDAPYLTPMPYRNQRNEPGMTRYTVEFLAKLRNENVDQLAAQTSQNAKKVLKINE</sequence>
<dbReference type="CDD" id="cd01310">
    <property type="entry name" value="TatD_DNAse"/>
    <property type="match status" value="1"/>
</dbReference>
<evidence type="ECO:0000256" key="3">
    <source>
        <dbReference type="PIRSR" id="PIRSR005902-1"/>
    </source>
</evidence>
<dbReference type="GO" id="GO:0004536">
    <property type="term" value="F:DNA nuclease activity"/>
    <property type="evidence" value="ECO:0007669"/>
    <property type="project" value="InterPro"/>
</dbReference>
<dbReference type="Gene3D" id="3.20.20.140">
    <property type="entry name" value="Metal-dependent hydrolases"/>
    <property type="match status" value="1"/>
</dbReference>
<name>A0A0R1Z9H5_9LACO</name>
<evidence type="ECO:0000313" key="5">
    <source>
        <dbReference type="Proteomes" id="UP000051291"/>
    </source>
</evidence>
<protein>
    <submittedName>
        <fullName evidence="4">TatD family deoxyribonuclease</fullName>
    </submittedName>
</protein>
<keyword evidence="1 3" id="KW-0479">Metal-binding</keyword>
<reference evidence="4 5" key="1">
    <citation type="journal article" date="2015" name="Genome Announc.">
        <title>Expanding the biotechnology potential of lactobacilli through comparative genomics of 213 strains and associated genera.</title>
        <authorList>
            <person name="Sun Z."/>
            <person name="Harris H.M."/>
            <person name="McCann A."/>
            <person name="Guo C."/>
            <person name="Argimon S."/>
            <person name="Zhang W."/>
            <person name="Yang X."/>
            <person name="Jeffery I.B."/>
            <person name="Cooney J.C."/>
            <person name="Kagawa T.F."/>
            <person name="Liu W."/>
            <person name="Song Y."/>
            <person name="Salvetti E."/>
            <person name="Wrobel A."/>
            <person name="Rasinkangas P."/>
            <person name="Parkhill J."/>
            <person name="Rea M.C."/>
            <person name="O'Sullivan O."/>
            <person name="Ritari J."/>
            <person name="Douillard F.P."/>
            <person name="Paul Ross R."/>
            <person name="Yang R."/>
            <person name="Briner A.E."/>
            <person name="Felis G.E."/>
            <person name="de Vos W.M."/>
            <person name="Barrangou R."/>
            <person name="Klaenhammer T.R."/>
            <person name="Caufield P.W."/>
            <person name="Cui Y."/>
            <person name="Zhang H."/>
            <person name="O'Toole P.W."/>
        </authorList>
    </citation>
    <scope>NUCLEOTIDE SEQUENCE [LARGE SCALE GENOMIC DNA]</scope>
    <source>
        <strain evidence="4 5">DSM 20653</strain>
    </source>
</reference>
<dbReference type="EMBL" id="AYYZ01000030">
    <property type="protein sequence ID" value="KRM51576.1"/>
    <property type="molecule type" value="Genomic_DNA"/>
</dbReference>
<dbReference type="InterPro" id="IPR032466">
    <property type="entry name" value="Metal_Hydrolase"/>
</dbReference>
<keyword evidence="2" id="KW-0378">Hydrolase</keyword>
<comment type="caution">
    <text evidence="4">The sequence shown here is derived from an EMBL/GenBank/DDBJ whole genome shotgun (WGS) entry which is preliminary data.</text>
</comment>
<feature type="binding site" evidence="3">
    <location>
        <position position="93"/>
    </location>
    <ligand>
        <name>a divalent metal cation</name>
        <dbReference type="ChEBI" id="CHEBI:60240"/>
        <label>1</label>
    </ligand>
</feature>
<dbReference type="InterPro" id="IPR015991">
    <property type="entry name" value="TatD/YcfH-like"/>
</dbReference>
<dbReference type="PROSITE" id="PS01090">
    <property type="entry name" value="TATD_2"/>
    <property type="match status" value="1"/>
</dbReference>
<dbReference type="PROSITE" id="PS01137">
    <property type="entry name" value="TATD_1"/>
    <property type="match status" value="1"/>
</dbReference>